<sequence length="61" mass="6697">MVQEGLHLSQVSLCTLWYMLQGELHLSQVSLCSQVSQTSLTSQVSDSGLGQFSSSGRYIFI</sequence>
<keyword evidence="2" id="KW-1185">Reference proteome</keyword>
<reference evidence="1" key="1">
    <citation type="journal article" date="2019" name="bioRxiv">
        <title>The Genome of the Zebra Mussel, Dreissena polymorpha: A Resource for Invasive Species Research.</title>
        <authorList>
            <person name="McCartney M.A."/>
            <person name="Auch B."/>
            <person name="Kono T."/>
            <person name="Mallez S."/>
            <person name="Zhang Y."/>
            <person name="Obille A."/>
            <person name="Becker A."/>
            <person name="Abrahante J.E."/>
            <person name="Garbe J."/>
            <person name="Badalamenti J.P."/>
            <person name="Herman A."/>
            <person name="Mangelson H."/>
            <person name="Liachko I."/>
            <person name="Sullivan S."/>
            <person name="Sone E.D."/>
            <person name="Koren S."/>
            <person name="Silverstein K.A.T."/>
            <person name="Beckman K.B."/>
            <person name="Gohl D.M."/>
        </authorList>
    </citation>
    <scope>NUCLEOTIDE SEQUENCE</scope>
    <source>
        <strain evidence="1">Duluth1</strain>
        <tissue evidence="1">Whole animal</tissue>
    </source>
</reference>
<comment type="caution">
    <text evidence="1">The sequence shown here is derived from an EMBL/GenBank/DDBJ whole genome shotgun (WGS) entry which is preliminary data.</text>
</comment>
<name>A0A9D4GNZ4_DREPO</name>
<organism evidence="1 2">
    <name type="scientific">Dreissena polymorpha</name>
    <name type="common">Zebra mussel</name>
    <name type="synonym">Mytilus polymorpha</name>
    <dbReference type="NCBI Taxonomy" id="45954"/>
    <lineage>
        <taxon>Eukaryota</taxon>
        <taxon>Metazoa</taxon>
        <taxon>Spiralia</taxon>
        <taxon>Lophotrochozoa</taxon>
        <taxon>Mollusca</taxon>
        <taxon>Bivalvia</taxon>
        <taxon>Autobranchia</taxon>
        <taxon>Heteroconchia</taxon>
        <taxon>Euheterodonta</taxon>
        <taxon>Imparidentia</taxon>
        <taxon>Neoheterodontei</taxon>
        <taxon>Myida</taxon>
        <taxon>Dreissenoidea</taxon>
        <taxon>Dreissenidae</taxon>
        <taxon>Dreissena</taxon>
    </lineage>
</organism>
<dbReference type="Proteomes" id="UP000828390">
    <property type="component" value="Unassembled WGS sequence"/>
</dbReference>
<dbReference type="AlphaFoldDB" id="A0A9D4GNZ4"/>
<accession>A0A9D4GNZ4</accession>
<evidence type="ECO:0000313" key="2">
    <source>
        <dbReference type="Proteomes" id="UP000828390"/>
    </source>
</evidence>
<gene>
    <name evidence="1" type="ORF">DPMN_122078</name>
</gene>
<protein>
    <submittedName>
        <fullName evidence="1">Uncharacterized protein</fullName>
    </submittedName>
</protein>
<reference evidence="1" key="2">
    <citation type="submission" date="2020-11" db="EMBL/GenBank/DDBJ databases">
        <authorList>
            <person name="McCartney M.A."/>
            <person name="Auch B."/>
            <person name="Kono T."/>
            <person name="Mallez S."/>
            <person name="Becker A."/>
            <person name="Gohl D.M."/>
            <person name="Silverstein K.A.T."/>
            <person name="Koren S."/>
            <person name="Bechman K.B."/>
            <person name="Herman A."/>
            <person name="Abrahante J.E."/>
            <person name="Garbe J."/>
        </authorList>
    </citation>
    <scope>NUCLEOTIDE SEQUENCE</scope>
    <source>
        <strain evidence="1">Duluth1</strain>
        <tissue evidence="1">Whole animal</tissue>
    </source>
</reference>
<evidence type="ECO:0000313" key="1">
    <source>
        <dbReference type="EMBL" id="KAH3820332.1"/>
    </source>
</evidence>
<dbReference type="EMBL" id="JAIWYP010000005">
    <property type="protein sequence ID" value="KAH3820332.1"/>
    <property type="molecule type" value="Genomic_DNA"/>
</dbReference>
<proteinExistence type="predicted"/>